<dbReference type="SUPFAM" id="SSF54001">
    <property type="entry name" value="Cysteine proteinases"/>
    <property type="match status" value="1"/>
</dbReference>
<dbReference type="Gene3D" id="3.90.1720.10">
    <property type="entry name" value="endopeptidase domain like (from Nostoc punctiforme)"/>
    <property type="match status" value="1"/>
</dbReference>
<dbReference type="Proteomes" id="UP000254266">
    <property type="component" value="Unassembled WGS sequence"/>
</dbReference>
<comment type="caution">
    <text evidence="2">The sequence shown here is derived from an EMBL/GenBank/DDBJ whole genome shotgun (WGS) entry which is preliminary data.</text>
</comment>
<name>A0A370DK21_9GAMM</name>
<gene>
    <name evidence="2" type="ORF">DIZ80_03180</name>
</gene>
<dbReference type="InterPro" id="IPR024453">
    <property type="entry name" value="Peptidase_C92"/>
</dbReference>
<evidence type="ECO:0000313" key="3">
    <source>
        <dbReference type="Proteomes" id="UP000254266"/>
    </source>
</evidence>
<evidence type="ECO:0000256" key="1">
    <source>
        <dbReference type="SAM" id="SignalP"/>
    </source>
</evidence>
<dbReference type="AlphaFoldDB" id="A0A370DK21"/>
<keyword evidence="3" id="KW-1185">Reference proteome</keyword>
<reference evidence="2 3" key="1">
    <citation type="journal article" date="2018" name="ISME J.">
        <title>Endosymbiont genomes yield clues of tubeworm success.</title>
        <authorList>
            <person name="Li Y."/>
            <person name="Liles M.R."/>
            <person name="Halanych K.M."/>
        </authorList>
    </citation>
    <scope>NUCLEOTIDE SEQUENCE [LARGE SCALE GENOMIC DNA]</scope>
    <source>
        <strain evidence="2">A1464</strain>
    </source>
</reference>
<dbReference type="Pfam" id="PF05708">
    <property type="entry name" value="Peptidase_C92"/>
    <property type="match status" value="1"/>
</dbReference>
<organism evidence="2 3">
    <name type="scientific">endosymbiont of Galathealinum brachiosum</name>
    <dbReference type="NCBI Taxonomy" id="2200906"/>
    <lineage>
        <taxon>Bacteria</taxon>
        <taxon>Pseudomonadati</taxon>
        <taxon>Pseudomonadota</taxon>
        <taxon>Gammaproteobacteria</taxon>
        <taxon>sulfur-oxidizing symbionts</taxon>
    </lineage>
</organism>
<accession>A0A370DK21</accession>
<keyword evidence="1" id="KW-0732">Signal</keyword>
<evidence type="ECO:0000313" key="2">
    <source>
        <dbReference type="EMBL" id="RDH84496.1"/>
    </source>
</evidence>
<dbReference type="InterPro" id="IPR038765">
    <property type="entry name" value="Papain-like_cys_pep_sf"/>
</dbReference>
<dbReference type="EMBL" id="QFXC01000007">
    <property type="protein sequence ID" value="RDH84496.1"/>
    <property type="molecule type" value="Genomic_DNA"/>
</dbReference>
<protein>
    <submittedName>
        <fullName evidence="2">Poxvirus G6</fullName>
    </submittedName>
</protein>
<proteinExistence type="predicted"/>
<feature type="signal peptide" evidence="1">
    <location>
        <begin position="1"/>
        <end position="21"/>
    </location>
</feature>
<feature type="chain" id="PRO_5017034341" evidence="1">
    <location>
        <begin position="22"/>
        <end position="475"/>
    </location>
</feature>
<sequence length="475" mass="54809">MKHLYTLILLLNSLFFLSATKANPQLELQIKGDLEEYQSLVEQALAYREVTLDTYQIIKDKMQKDIPLSGKDIETLNTGTLQHLALRKKLYSYVGYYEYLLNDKYDSIDKEARLRGIMLSLSAALVLYDNYLLSITIFEEDAKLRRYLNAKHDGYNIKNYQLNEITLQYNSIENRNRARRAIDFFKTEWQKQSYEFRHQPYNIYLNLLITQSPSYNHIREFSPLYVVNQKTRFLTGITSDTLSKLGKEGVNLFSLLFGNSIGVVEVRKGLLNNDINVETQLTSRLKAGDILLEKTPFRLTDKLIPGYWGHVAIWVGSEEELKQLGIWNHPVVKKHHQQIKSSQLVAEALRAGVELNSLNQFMNVDDLAVLRKNKLDDKTRAETIIRALRQIGKAYDFNFDIETNDKIVCSELIYVSFTETQWPTEATLGRHTISPSNIAIKAGDELPFKVVSLYLHGKPVNSEIHSEFSKLNIIN</sequence>